<comment type="caution">
    <text evidence="1">The sequence shown here is derived from an EMBL/GenBank/DDBJ whole genome shotgun (WGS) entry which is preliminary data.</text>
</comment>
<proteinExistence type="predicted"/>
<evidence type="ECO:0000313" key="1">
    <source>
        <dbReference type="EMBL" id="PIY95904.1"/>
    </source>
</evidence>
<reference evidence="1 2" key="1">
    <citation type="submission" date="2017-09" db="EMBL/GenBank/DDBJ databases">
        <title>Depth-based differentiation of microbial function through sediment-hosted aquifers and enrichment of novel symbionts in the deep terrestrial subsurface.</title>
        <authorList>
            <person name="Probst A.J."/>
            <person name="Ladd B."/>
            <person name="Jarett J.K."/>
            <person name="Geller-Mcgrath D.E."/>
            <person name="Sieber C.M."/>
            <person name="Emerson J.B."/>
            <person name="Anantharaman K."/>
            <person name="Thomas B.C."/>
            <person name="Malmstrom R."/>
            <person name="Stieglmeier M."/>
            <person name="Klingl A."/>
            <person name="Woyke T."/>
            <person name="Ryan C.M."/>
            <person name="Banfield J.F."/>
        </authorList>
    </citation>
    <scope>NUCLEOTIDE SEQUENCE [LARGE SCALE GENOMIC DNA]</scope>
    <source>
        <strain evidence="1">CG_4_10_14_0_8_um_filter_42_10</strain>
    </source>
</reference>
<organism evidence="1 2">
    <name type="scientific">Candidatus Kerfeldbacteria bacterium CG_4_10_14_0_8_um_filter_42_10</name>
    <dbReference type="NCBI Taxonomy" id="2014248"/>
    <lineage>
        <taxon>Bacteria</taxon>
        <taxon>Candidatus Kerfeldiibacteriota</taxon>
    </lineage>
</organism>
<name>A0A2M7RGR7_9BACT</name>
<sequence length="71" mass="7593">MRLVNQHPVPVSDAGCNFVRTTLAPSGPEGYAVHRASNPFGTGDNWLMLVGTKEGAGEPYLRKQPGVTVLE</sequence>
<protein>
    <submittedName>
        <fullName evidence="1">Uncharacterized protein</fullName>
    </submittedName>
</protein>
<dbReference type="AlphaFoldDB" id="A0A2M7RGR7"/>
<dbReference type="Proteomes" id="UP000230779">
    <property type="component" value="Unassembled WGS sequence"/>
</dbReference>
<gene>
    <name evidence="1" type="ORF">COY66_05605</name>
</gene>
<dbReference type="EMBL" id="PFMD01000064">
    <property type="protein sequence ID" value="PIY95904.1"/>
    <property type="molecule type" value="Genomic_DNA"/>
</dbReference>
<accession>A0A2M7RGR7</accession>
<evidence type="ECO:0000313" key="2">
    <source>
        <dbReference type="Proteomes" id="UP000230779"/>
    </source>
</evidence>